<evidence type="ECO:0000313" key="4">
    <source>
        <dbReference type="Proteomes" id="UP000002139"/>
    </source>
</evidence>
<evidence type="ECO:0000313" key="3">
    <source>
        <dbReference type="EMBL" id="CAN90895.1"/>
    </source>
</evidence>
<dbReference type="PANTHER" id="PTHR36440:SF1">
    <property type="entry name" value="PUTATIVE (AFU_ORTHOLOGUE AFUA_8G07350)-RELATED"/>
    <property type="match status" value="1"/>
</dbReference>
<dbReference type="InterPro" id="IPR013096">
    <property type="entry name" value="Cupin_2"/>
</dbReference>
<dbReference type="Pfam" id="PF07883">
    <property type="entry name" value="Cupin_2"/>
    <property type="match status" value="1"/>
</dbReference>
<name>A9ENS6_SORC5</name>
<dbReference type="eggNOG" id="COG1917">
    <property type="taxonomic scope" value="Bacteria"/>
</dbReference>
<dbReference type="InterPro" id="IPR011051">
    <property type="entry name" value="RmlC_Cupin_sf"/>
</dbReference>
<dbReference type="Gene3D" id="2.60.120.10">
    <property type="entry name" value="Jelly Rolls"/>
    <property type="match status" value="1"/>
</dbReference>
<organism evidence="3 4">
    <name type="scientific">Sorangium cellulosum (strain So ce56)</name>
    <name type="common">Polyangium cellulosum (strain So ce56)</name>
    <dbReference type="NCBI Taxonomy" id="448385"/>
    <lineage>
        <taxon>Bacteria</taxon>
        <taxon>Pseudomonadati</taxon>
        <taxon>Myxococcota</taxon>
        <taxon>Polyangia</taxon>
        <taxon>Polyangiales</taxon>
        <taxon>Polyangiaceae</taxon>
        <taxon>Sorangium</taxon>
    </lineage>
</organism>
<dbReference type="STRING" id="448385.sce0738"/>
<gene>
    <name evidence="3" type="ordered locus">sce0738</name>
</gene>
<dbReference type="KEGG" id="scl:sce0738"/>
<dbReference type="InterPro" id="IPR053146">
    <property type="entry name" value="QDO-like"/>
</dbReference>
<dbReference type="SUPFAM" id="SSF51182">
    <property type="entry name" value="RmlC-like cupins"/>
    <property type="match status" value="1"/>
</dbReference>
<feature type="region of interest" description="Disordered" evidence="1">
    <location>
        <begin position="1"/>
        <end position="37"/>
    </location>
</feature>
<dbReference type="PANTHER" id="PTHR36440">
    <property type="entry name" value="PUTATIVE (AFU_ORTHOLOGUE AFUA_8G07350)-RELATED"/>
    <property type="match status" value="1"/>
</dbReference>
<feature type="compositionally biased region" description="Polar residues" evidence="1">
    <location>
        <begin position="12"/>
        <end position="29"/>
    </location>
</feature>
<dbReference type="HOGENOM" id="CLU_103066_1_0_7"/>
<dbReference type="AlphaFoldDB" id="A9ENS6"/>
<feature type="domain" description="Cupin type-2" evidence="2">
    <location>
        <begin position="114"/>
        <end position="183"/>
    </location>
</feature>
<dbReference type="InterPro" id="IPR014710">
    <property type="entry name" value="RmlC-like_jellyroll"/>
</dbReference>
<sequence length="232" mass="24799">MLLPARRPCEARSSQVTDAPSACWSSTSPPRAPPSIRHRRGELLPRAAGALRTFFQVSALFTGASLGGMSIIQPCFDRSVVVRGADAEVVGSPAARIQLLADSSATGGALSTVRVTLAKDADGARPHRHDGSAEMFYVLDGAVQVLSGSDVVTTEKGDLLVVPPRVAHAFAAARGKGAELLVVITPGVERFDYFRKLTRIARGEEPPETLRDVQELYDTYFLSSPEWEAARG</sequence>
<dbReference type="EMBL" id="AM746676">
    <property type="protein sequence ID" value="CAN90895.1"/>
    <property type="molecule type" value="Genomic_DNA"/>
</dbReference>
<evidence type="ECO:0000259" key="2">
    <source>
        <dbReference type="Pfam" id="PF07883"/>
    </source>
</evidence>
<protein>
    <submittedName>
        <fullName evidence="3">Cupin-like protein</fullName>
    </submittedName>
</protein>
<reference evidence="3 4" key="1">
    <citation type="journal article" date="2007" name="Nat. Biotechnol.">
        <title>Complete genome sequence of the myxobacterium Sorangium cellulosum.</title>
        <authorList>
            <person name="Schneiker S."/>
            <person name="Perlova O."/>
            <person name="Kaiser O."/>
            <person name="Gerth K."/>
            <person name="Alici A."/>
            <person name="Altmeyer M.O."/>
            <person name="Bartels D."/>
            <person name="Bekel T."/>
            <person name="Beyer S."/>
            <person name="Bode E."/>
            <person name="Bode H.B."/>
            <person name="Bolten C.J."/>
            <person name="Choudhuri J.V."/>
            <person name="Doss S."/>
            <person name="Elnakady Y.A."/>
            <person name="Frank B."/>
            <person name="Gaigalat L."/>
            <person name="Goesmann A."/>
            <person name="Groeger C."/>
            <person name="Gross F."/>
            <person name="Jelsbak L."/>
            <person name="Jelsbak L."/>
            <person name="Kalinowski J."/>
            <person name="Kegler C."/>
            <person name="Knauber T."/>
            <person name="Konietzny S."/>
            <person name="Kopp M."/>
            <person name="Krause L."/>
            <person name="Krug D."/>
            <person name="Linke B."/>
            <person name="Mahmud T."/>
            <person name="Martinez-Arias R."/>
            <person name="McHardy A.C."/>
            <person name="Merai M."/>
            <person name="Meyer F."/>
            <person name="Mormann S."/>
            <person name="Munoz-Dorado J."/>
            <person name="Perez J."/>
            <person name="Pradella S."/>
            <person name="Rachid S."/>
            <person name="Raddatz G."/>
            <person name="Rosenau F."/>
            <person name="Rueckert C."/>
            <person name="Sasse F."/>
            <person name="Scharfe M."/>
            <person name="Schuster S.C."/>
            <person name="Suen G."/>
            <person name="Treuner-Lange A."/>
            <person name="Velicer G.J."/>
            <person name="Vorholter F.-J."/>
            <person name="Weissman K.J."/>
            <person name="Welch R.D."/>
            <person name="Wenzel S.C."/>
            <person name="Whitworth D.E."/>
            <person name="Wilhelm S."/>
            <person name="Wittmann C."/>
            <person name="Bloecker H."/>
            <person name="Puehler A."/>
            <person name="Mueller R."/>
        </authorList>
    </citation>
    <scope>NUCLEOTIDE SEQUENCE [LARGE SCALE GENOMIC DNA]</scope>
    <source>
        <strain evidence="4">So ce56</strain>
    </source>
</reference>
<proteinExistence type="predicted"/>
<keyword evidence="4" id="KW-1185">Reference proteome</keyword>
<evidence type="ECO:0000256" key="1">
    <source>
        <dbReference type="SAM" id="MobiDB-lite"/>
    </source>
</evidence>
<accession>A9ENS6</accession>
<dbReference type="Proteomes" id="UP000002139">
    <property type="component" value="Chromosome"/>
</dbReference>